<feature type="region of interest" description="Disordered" evidence="1">
    <location>
        <begin position="242"/>
        <end position="262"/>
    </location>
</feature>
<evidence type="ECO:0000256" key="1">
    <source>
        <dbReference type="SAM" id="MobiDB-lite"/>
    </source>
</evidence>
<organism evidence="2 3">
    <name type="scientific">Colocasia esculenta</name>
    <name type="common">Wild taro</name>
    <name type="synonym">Arum esculentum</name>
    <dbReference type="NCBI Taxonomy" id="4460"/>
    <lineage>
        <taxon>Eukaryota</taxon>
        <taxon>Viridiplantae</taxon>
        <taxon>Streptophyta</taxon>
        <taxon>Embryophyta</taxon>
        <taxon>Tracheophyta</taxon>
        <taxon>Spermatophyta</taxon>
        <taxon>Magnoliopsida</taxon>
        <taxon>Liliopsida</taxon>
        <taxon>Araceae</taxon>
        <taxon>Aroideae</taxon>
        <taxon>Colocasieae</taxon>
        <taxon>Colocasia</taxon>
    </lineage>
</organism>
<dbReference type="Proteomes" id="UP000652761">
    <property type="component" value="Unassembled WGS sequence"/>
</dbReference>
<proteinExistence type="predicted"/>
<name>A0A843UHH9_COLES</name>
<reference evidence="2" key="1">
    <citation type="submission" date="2017-07" db="EMBL/GenBank/DDBJ databases">
        <title>Taro Niue Genome Assembly and Annotation.</title>
        <authorList>
            <person name="Atibalentja N."/>
            <person name="Keating K."/>
            <person name="Fields C.J."/>
        </authorList>
    </citation>
    <scope>NUCLEOTIDE SEQUENCE</scope>
    <source>
        <strain evidence="2">Niue_2</strain>
        <tissue evidence="2">Leaf</tissue>
    </source>
</reference>
<keyword evidence="3" id="KW-1185">Reference proteome</keyword>
<evidence type="ECO:0000313" key="2">
    <source>
        <dbReference type="EMBL" id="MQL82945.1"/>
    </source>
</evidence>
<accession>A0A843UHH9</accession>
<protein>
    <submittedName>
        <fullName evidence="2">Uncharacterized protein</fullName>
    </submittedName>
</protein>
<dbReference type="AlphaFoldDB" id="A0A843UHH9"/>
<dbReference type="Gene3D" id="2.30.240.10">
    <property type="entry name" value="At5g01610-like"/>
    <property type="match status" value="1"/>
</dbReference>
<dbReference type="InterPro" id="IPR036758">
    <property type="entry name" value="At5g01610-like"/>
</dbReference>
<feature type="compositionally biased region" description="Basic and acidic residues" evidence="1">
    <location>
        <begin position="1"/>
        <end position="10"/>
    </location>
</feature>
<sequence length="338" mass="36705">MTRELSETARHKERAPLAAGPTPPTPSTARRFCCKRWRCREGCCRCWTSWSAREYLEETGFVWVKQKKKVEHCFDKVGRMVSYAAEITAYVEEFCIRRIQILVEKLHIFQRDAFSLAAARFGSRSRWRSHSAGVPWLRAVVHGRGSALQVGRQLVAGMAPAGGGIVLVGEVDFGLTAADQAGGVVIGAAGLLRGAESAKPNADALHRVPDLGHPLPPGAPPDAPIQVLALALVAAGVRRRGRRLEGEGGRRPEVRGGDDHGATGIARGYEIGNDGTTAYAAEITRFRSGGTLLRPSPKLIAPMVEGKKGDEIVRPREGVKGKWELGFLKLRKTAFGKF</sequence>
<dbReference type="SUPFAM" id="SSF141562">
    <property type="entry name" value="At5g01610-like"/>
    <property type="match status" value="1"/>
</dbReference>
<evidence type="ECO:0000313" key="3">
    <source>
        <dbReference type="Proteomes" id="UP000652761"/>
    </source>
</evidence>
<dbReference type="EMBL" id="NMUH01000663">
    <property type="protein sequence ID" value="MQL82945.1"/>
    <property type="molecule type" value="Genomic_DNA"/>
</dbReference>
<feature type="region of interest" description="Disordered" evidence="1">
    <location>
        <begin position="1"/>
        <end position="27"/>
    </location>
</feature>
<feature type="compositionally biased region" description="Basic and acidic residues" evidence="1">
    <location>
        <begin position="243"/>
        <end position="261"/>
    </location>
</feature>
<comment type="caution">
    <text evidence="2">The sequence shown here is derived from an EMBL/GenBank/DDBJ whole genome shotgun (WGS) entry which is preliminary data.</text>
</comment>
<gene>
    <name evidence="2" type="ORF">Taro_015431</name>
</gene>